<reference evidence="2" key="1">
    <citation type="journal article" date="2021" name="bioRxiv">
        <title>Whole Genome Assembly and Annotation of Northern Wild Rice, Zizania palustris L., Supports a Whole Genome Duplication in the Zizania Genus.</title>
        <authorList>
            <person name="Haas M."/>
            <person name="Kono T."/>
            <person name="Macchietto M."/>
            <person name="Millas R."/>
            <person name="McGilp L."/>
            <person name="Shao M."/>
            <person name="Duquette J."/>
            <person name="Hirsch C.N."/>
            <person name="Kimball J."/>
        </authorList>
    </citation>
    <scope>NUCLEOTIDE SEQUENCE</scope>
    <source>
        <tissue evidence="2">Fresh leaf tissue</tissue>
    </source>
</reference>
<organism evidence="2 3">
    <name type="scientific">Zizania palustris</name>
    <name type="common">Northern wild rice</name>
    <dbReference type="NCBI Taxonomy" id="103762"/>
    <lineage>
        <taxon>Eukaryota</taxon>
        <taxon>Viridiplantae</taxon>
        <taxon>Streptophyta</taxon>
        <taxon>Embryophyta</taxon>
        <taxon>Tracheophyta</taxon>
        <taxon>Spermatophyta</taxon>
        <taxon>Magnoliopsida</taxon>
        <taxon>Liliopsida</taxon>
        <taxon>Poales</taxon>
        <taxon>Poaceae</taxon>
        <taxon>BOP clade</taxon>
        <taxon>Oryzoideae</taxon>
        <taxon>Oryzeae</taxon>
        <taxon>Zizaniinae</taxon>
        <taxon>Zizania</taxon>
    </lineage>
</organism>
<feature type="compositionally biased region" description="Low complexity" evidence="1">
    <location>
        <begin position="39"/>
        <end position="51"/>
    </location>
</feature>
<dbReference type="EMBL" id="JAAALK010000283">
    <property type="protein sequence ID" value="KAG8077109.1"/>
    <property type="molecule type" value="Genomic_DNA"/>
</dbReference>
<evidence type="ECO:0000313" key="3">
    <source>
        <dbReference type="Proteomes" id="UP000729402"/>
    </source>
</evidence>
<proteinExistence type="predicted"/>
<evidence type="ECO:0000256" key="1">
    <source>
        <dbReference type="SAM" id="MobiDB-lite"/>
    </source>
</evidence>
<protein>
    <submittedName>
        <fullName evidence="2">Uncharacterized protein</fullName>
    </submittedName>
</protein>
<gene>
    <name evidence="2" type="ORF">GUJ93_ZPchr0006g43588</name>
</gene>
<dbReference type="AlphaFoldDB" id="A0A8J5TDN3"/>
<reference evidence="2" key="2">
    <citation type="submission" date="2021-02" db="EMBL/GenBank/DDBJ databases">
        <authorList>
            <person name="Kimball J.A."/>
            <person name="Haas M.W."/>
            <person name="Macchietto M."/>
            <person name="Kono T."/>
            <person name="Duquette J."/>
            <person name="Shao M."/>
        </authorList>
    </citation>
    <scope>NUCLEOTIDE SEQUENCE</scope>
    <source>
        <tissue evidence="2">Fresh leaf tissue</tissue>
    </source>
</reference>
<sequence length="171" mass="18167">MDGRGGDGLAQNSEVATAWWFGEGEAWWRLARVAARALHGAARGGTTRATRPGSSDEARALRIGATGEAGAVRMGVSGGWAKSLPTSSSPATAPSRLASAARTPTLAFHHANHRLRLRAQRALQLLPANPPVAVAVELPKPRCELLDRDLPLRQCPVPPERHPPVLLPAHR</sequence>
<accession>A0A8J5TDN3</accession>
<evidence type="ECO:0000313" key="2">
    <source>
        <dbReference type="EMBL" id="KAG8077109.1"/>
    </source>
</evidence>
<name>A0A8J5TDN3_ZIZPA</name>
<comment type="caution">
    <text evidence="2">The sequence shown here is derived from an EMBL/GenBank/DDBJ whole genome shotgun (WGS) entry which is preliminary data.</text>
</comment>
<dbReference type="Proteomes" id="UP000729402">
    <property type="component" value="Unassembled WGS sequence"/>
</dbReference>
<feature type="region of interest" description="Disordered" evidence="1">
    <location>
        <begin position="39"/>
        <end position="58"/>
    </location>
</feature>
<keyword evidence="3" id="KW-1185">Reference proteome</keyword>